<feature type="compositionally biased region" description="Low complexity" evidence="1">
    <location>
        <begin position="793"/>
        <end position="830"/>
    </location>
</feature>
<feature type="compositionally biased region" description="Polar residues" evidence="1">
    <location>
        <begin position="726"/>
        <end position="737"/>
    </location>
</feature>
<proteinExistence type="predicted"/>
<protein>
    <submittedName>
        <fullName evidence="2">Uncharacterized protein</fullName>
    </submittedName>
</protein>
<feature type="region of interest" description="Disordered" evidence="1">
    <location>
        <begin position="793"/>
        <end position="853"/>
    </location>
</feature>
<dbReference type="PANTHER" id="PTHR37988:SF1">
    <property type="entry name" value="UPF0592 MEMBRANE PROTEIN C7D4.03C"/>
    <property type="match status" value="1"/>
</dbReference>
<dbReference type="InterPro" id="IPR013887">
    <property type="entry name" value="UPF0592"/>
</dbReference>
<dbReference type="PANTHER" id="PTHR37988">
    <property type="entry name" value="UPF0592 MEMBRANE PROTEIN C7D4.03C"/>
    <property type="match status" value="1"/>
</dbReference>
<evidence type="ECO:0000256" key="1">
    <source>
        <dbReference type="SAM" id="MobiDB-lite"/>
    </source>
</evidence>
<dbReference type="Pfam" id="PF08578">
    <property type="entry name" value="DUF1765"/>
    <property type="match status" value="1"/>
</dbReference>
<feature type="compositionally biased region" description="Low complexity" evidence="1">
    <location>
        <begin position="840"/>
        <end position="853"/>
    </location>
</feature>
<organism evidence="2">
    <name type="scientific">Lichtheimia ramosa</name>
    <dbReference type="NCBI Taxonomy" id="688394"/>
    <lineage>
        <taxon>Eukaryota</taxon>
        <taxon>Fungi</taxon>
        <taxon>Fungi incertae sedis</taxon>
        <taxon>Mucoromycota</taxon>
        <taxon>Mucoromycotina</taxon>
        <taxon>Mucoromycetes</taxon>
        <taxon>Mucorales</taxon>
        <taxon>Lichtheimiaceae</taxon>
        <taxon>Lichtheimia</taxon>
    </lineage>
</organism>
<feature type="compositionally biased region" description="Low complexity" evidence="1">
    <location>
        <begin position="694"/>
        <end position="707"/>
    </location>
</feature>
<dbReference type="EMBL" id="LK023332">
    <property type="protein sequence ID" value="CDS09486.1"/>
    <property type="molecule type" value="Genomic_DNA"/>
</dbReference>
<dbReference type="OrthoDB" id="296767at2759"/>
<gene>
    <name evidence="2" type="ORF">LRAMOSA10846</name>
</gene>
<sequence length="948" mass="107780">MTTTINDTGMDQQSNNKMFANNQGFWSQKANVIISGAQQHLAKEHRDDVSTGRIMLLRWWRVLMNNIPHVPHTERPIYLECIIDIMARHEFIEYDKTTANDYNQWCSSHHGSCGGAAFDEYRHLLTGTLRYAINKLNQKAIYANMVAFSSKVLAMCFFKIPCVAAILLQALRVRPQTIRQLRSEMGHSMMDGCTMHMRESLLPVFGCHLHALMTADPRCYTNVIQKSCSCKDPPVPLSGNWIRRWQSDDSDLFFSFYRHYHATLGSMLVRAYPSVSTQELHRRNMFLASSPGYVYFASYYADKVNSLLKRQLHQVTTVLHQPCSNTSTSTLANGQSSSVWTPTTAAAAATTTTTTTTVENERLAPPVTSLDITRNDQQQPVITTPGQQQQQQQQQQQMVVGGKPRALEMATRKYAECMIWCATRSHGVFHDMLNIWIRSIIKRVSLTATEAVFCLLDFLDVVLVGLDKKKQCKASTSSPVDVPFILHTIHILLAKSDHTINLLRALSFVYSHFAFLTSRAVLLDMLCNRILLEPYIFEKLLLHWSRNVRHFFWRCLFWRVGRVWSQEVKWPLHPDTPRGKETCDGHSCFRLWCDEKTDPIPCYEALVECVQGQENKAYKRCALEVHILLESMLASLSEQHNNDIHLRSYQHEILDHTHESYPVPHFTSMLTRLVTESPRRSVRNHLITPKPSQSMTNTKSSDNSNKSRGQRQRGSSILRRTLFPRINNNTRDSNSNRLFPFLSTSDDKKTKQQPIQVVDDRNNSVDEWISSANAPFSPCIEVYTVSSYTGSHSSSTALSNASTPSIVSEPSVSSSSSSSLSCSSSSSKSSSTRHCSDVTPSSSKLLLPLSSSPPQKQRLSILETLGSTSSDNNIQQRHLLLDRLSTARQWKYASRHHVYASKSIVEMNSVMEEYTAWKKSRSVTHDEKKLVSYAPNLYLDWPKSWNMA</sequence>
<feature type="region of interest" description="Disordered" evidence="1">
    <location>
        <begin position="678"/>
        <end position="759"/>
    </location>
</feature>
<accession>A0A077WPK0</accession>
<evidence type="ECO:0000313" key="2">
    <source>
        <dbReference type="EMBL" id="CDS09486.1"/>
    </source>
</evidence>
<dbReference type="AlphaFoldDB" id="A0A077WPK0"/>
<name>A0A077WPK0_9FUNG</name>
<reference evidence="2" key="1">
    <citation type="journal article" date="2014" name="Genome Announc.">
        <title>De novo whole-genome sequence and genome annotation of Lichtheimia ramosa.</title>
        <authorList>
            <person name="Linde J."/>
            <person name="Schwartze V."/>
            <person name="Binder U."/>
            <person name="Lass-Florl C."/>
            <person name="Voigt K."/>
            <person name="Horn F."/>
        </authorList>
    </citation>
    <scope>NUCLEOTIDE SEQUENCE</scope>
    <source>
        <strain evidence="2">JMRC FSU:6197</strain>
    </source>
</reference>